<proteinExistence type="predicted"/>
<protein>
    <submittedName>
        <fullName evidence="3">Uncharacterized protein</fullName>
    </submittedName>
</protein>
<keyword evidence="2" id="KW-0812">Transmembrane</keyword>
<feature type="compositionally biased region" description="Basic and acidic residues" evidence="1">
    <location>
        <begin position="223"/>
        <end position="235"/>
    </location>
</feature>
<sequence>MTSDTLISTIINGSMVLLTFAALLQTRSIQRKDSKPVIAMNLFVKKNAVMFKIENVGKSGIKDCELRVVESKENITFQNSCFNNRITLYPTESMEDELKQLSLNDSYPNYVVVEVNYTEVLTNKRVKYIRQINFSGNKTEDYEVIQQMKDVVKYLSQIDKSENRMANYFEGRFIPSFDTCNPEPNGSFYEDLYCAYNREQNSRPKTKEEWKEHIKKIEKMREETSDKRNYFRDENGELYIPK</sequence>
<name>A0A8S5P2I9_9CAUD</name>
<evidence type="ECO:0000256" key="2">
    <source>
        <dbReference type="SAM" id="Phobius"/>
    </source>
</evidence>
<feature type="transmembrane region" description="Helical" evidence="2">
    <location>
        <begin position="6"/>
        <end position="24"/>
    </location>
</feature>
<evidence type="ECO:0000256" key="1">
    <source>
        <dbReference type="SAM" id="MobiDB-lite"/>
    </source>
</evidence>
<keyword evidence="2" id="KW-1133">Transmembrane helix</keyword>
<evidence type="ECO:0000313" key="3">
    <source>
        <dbReference type="EMBL" id="DAE01303.1"/>
    </source>
</evidence>
<keyword evidence="2" id="KW-0472">Membrane</keyword>
<reference evidence="3" key="1">
    <citation type="journal article" date="2021" name="Proc. Natl. Acad. Sci. U.S.A.">
        <title>A Catalog of Tens of Thousands of Viruses from Human Metagenomes Reveals Hidden Associations with Chronic Diseases.</title>
        <authorList>
            <person name="Tisza M.J."/>
            <person name="Buck C.B."/>
        </authorList>
    </citation>
    <scope>NUCLEOTIDE SEQUENCE</scope>
    <source>
        <strain evidence="3">CtJcm18</strain>
    </source>
</reference>
<organism evidence="3">
    <name type="scientific">Siphoviridae sp. ctJcm18</name>
    <dbReference type="NCBI Taxonomy" id="2825433"/>
    <lineage>
        <taxon>Viruses</taxon>
        <taxon>Duplodnaviria</taxon>
        <taxon>Heunggongvirae</taxon>
        <taxon>Uroviricota</taxon>
        <taxon>Caudoviricetes</taxon>
    </lineage>
</organism>
<accession>A0A8S5P2I9</accession>
<dbReference type="EMBL" id="BK015323">
    <property type="protein sequence ID" value="DAE01303.1"/>
    <property type="molecule type" value="Genomic_DNA"/>
</dbReference>
<feature type="region of interest" description="Disordered" evidence="1">
    <location>
        <begin position="223"/>
        <end position="242"/>
    </location>
</feature>